<dbReference type="SUPFAM" id="SSF52980">
    <property type="entry name" value="Restriction endonuclease-like"/>
    <property type="match status" value="1"/>
</dbReference>
<dbReference type="InterPro" id="IPR001878">
    <property type="entry name" value="Znf_CCHC"/>
</dbReference>
<dbReference type="Gene3D" id="3.90.320.10">
    <property type="match status" value="2"/>
</dbReference>
<evidence type="ECO:0000313" key="4">
    <source>
        <dbReference type="Proteomes" id="UP001217089"/>
    </source>
</evidence>
<dbReference type="Proteomes" id="UP001217089">
    <property type="component" value="Unassembled WGS sequence"/>
</dbReference>
<dbReference type="EMBL" id="JARBDR010000440">
    <property type="protein sequence ID" value="KAJ8312189.1"/>
    <property type="molecule type" value="Genomic_DNA"/>
</dbReference>
<dbReference type="CDD" id="cd22343">
    <property type="entry name" value="PDDEXK_lambda_exonuclease-like"/>
    <property type="match status" value="1"/>
</dbReference>
<reference evidence="3 4" key="1">
    <citation type="submission" date="2022-12" db="EMBL/GenBank/DDBJ databases">
        <title>Chromosome-level genome of Tegillarca granosa.</title>
        <authorList>
            <person name="Kim J."/>
        </authorList>
    </citation>
    <scope>NUCLEOTIDE SEQUENCE [LARGE SCALE GENOMIC DNA]</scope>
    <source>
        <strain evidence="3">Teg-2019</strain>
        <tissue evidence="3">Adductor muscle</tissue>
    </source>
</reference>
<comment type="caution">
    <text evidence="3">The sequence shown here is derived from an EMBL/GenBank/DDBJ whole genome shotgun (WGS) entry which is preliminary data.</text>
</comment>
<keyword evidence="1" id="KW-0862">Zinc</keyword>
<dbReference type="PANTHER" id="PTHR46609:SF8">
    <property type="entry name" value="YQAJ VIRAL RECOMBINASE DOMAIN-CONTAINING PROTEIN"/>
    <property type="match status" value="1"/>
</dbReference>
<keyword evidence="1" id="KW-0479">Metal-binding</keyword>
<organism evidence="3 4">
    <name type="scientific">Tegillarca granosa</name>
    <name type="common">Malaysian cockle</name>
    <name type="synonym">Anadara granosa</name>
    <dbReference type="NCBI Taxonomy" id="220873"/>
    <lineage>
        <taxon>Eukaryota</taxon>
        <taxon>Metazoa</taxon>
        <taxon>Spiralia</taxon>
        <taxon>Lophotrochozoa</taxon>
        <taxon>Mollusca</taxon>
        <taxon>Bivalvia</taxon>
        <taxon>Autobranchia</taxon>
        <taxon>Pteriomorphia</taxon>
        <taxon>Arcoida</taxon>
        <taxon>Arcoidea</taxon>
        <taxon>Arcidae</taxon>
        <taxon>Tegillarca</taxon>
    </lineage>
</organism>
<keyword evidence="4" id="KW-1185">Reference proteome</keyword>
<evidence type="ECO:0000256" key="1">
    <source>
        <dbReference type="PROSITE-ProRule" id="PRU00047"/>
    </source>
</evidence>
<dbReference type="Pfam" id="PF09588">
    <property type="entry name" value="YqaJ"/>
    <property type="match status" value="1"/>
</dbReference>
<dbReference type="InterPro" id="IPR011335">
    <property type="entry name" value="Restrct_endonuc-II-like"/>
</dbReference>
<keyword evidence="1" id="KW-0863">Zinc-finger</keyword>
<feature type="domain" description="CCHC-type" evidence="2">
    <location>
        <begin position="51"/>
        <end position="66"/>
    </location>
</feature>
<dbReference type="InterPro" id="IPR051703">
    <property type="entry name" value="NF-kappa-B_Signaling_Reg"/>
</dbReference>
<dbReference type="PROSITE" id="PS50158">
    <property type="entry name" value="ZF_CCHC"/>
    <property type="match status" value="1"/>
</dbReference>
<feature type="non-terminal residue" evidence="3">
    <location>
        <position position="489"/>
    </location>
</feature>
<sequence>MPSQALRLNNKVHTPSQSVRLAFDNEELPPFIYIFIFRHYMEKFNFPTLFCYNCQNQGHKANKCQNQTKCLTVQAITDLRTATNSLHDLKLFGDKNLQEIQISAKVYRSQRKSESPHHVNMTLHTATKTMTDGYCSCKAGEVCSSSCHYNDAENLDSRGVQRSASRTVLYESCTNLPQTWDKPRGSKIKPELVSQMVVCKPTTVNRKRRPLMANFNDNRKVHITEDKLKSLQELDGCPVSYMAQVVNKVDTTPPYDPQFIGSALSYHVPLMNPVKPTSVDSHPCDNLLFPSDIDVEMPSIVTDNEIHWQNLQLSDSQCVNIEKDTRNQAESATWMSLRKCRITASNFGKIMKRKSTINRNHAHDIGLIINPKLPYLGATPDGKVCDKGECGILEIKCPYSARDKTFKEACEDENLGTNFFLKKTDQGLSLDVNHEYWYQVQGQLCCQVLNSVTLKDFNVQRIYPERNTFINMIRDSQVFIFIMLNDISQ</sequence>
<dbReference type="InterPro" id="IPR019080">
    <property type="entry name" value="YqaJ_viral_recombinase"/>
</dbReference>
<protein>
    <recommendedName>
        <fullName evidence="2">CCHC-type domain-containing protein</fullName>
    </recommendedName>
</protein>
<evidence type="ECO:0000259" key="2">
    <source>
        <dbReference type="PROSITE" id="PS50158"/>
    </source>
</evidence>
<proteinExistence type="predicted"/>
<dbReference type="PANTHER" id="PTHR46609">
    <property type="entry name" value="EXONUCLEASE, PHAGE-TYPE/RECB, C-TERMINAL DOMAIN-CONTAINING PROTEIN"/>
    <property type="match status" value="1"/>
</dbReference>
<evidence type="ECO:0000313" key="3">
    <source>
        <dbReference type="EMBL" id="KAJ8312189.1"/>
    </source>
</evidence>
<accession>A0ABQ9F480</accession>
<name>A0ABQ9F480_TEGGR</name>
<gene>
    <name evidence="3" type="ORF">KUTeg_009562</name>
</gene>
<dbReference type="InterPro" id="IPR011604">
    <property type="entry name" value="PDDEXK-like_dom_sf"/>
</dbReference>